<feature type="compositionally biased region" description="Acidic residues" evidence="8">
    <location>
        <begin position="156"/>
        <end position="222"/>
    </location>
</feature>
<dbReference type="GO" id="GO:0034457">
    <property type="term" value="C:Mpp10 complex"/>
    <property type="evidence" value="ECO:0007669"/>
    <property type="project" value="UniProtKB-UniRule"/>
</dbReference>
<dbReference type="InterPro" id="IPR012173">
    <property type="entry name" value="Mpp10"/>
</dbReference>
<dbReference type="Pfam" id="PF04006">
    <property type="entry name" value="Mpp10"/>
    <property type="match status" value="1"/>
</dbReference>
<dbReference type="EMBL" id="ML978066">
    <property type="protein sequence ID" value="KAF2021463.1"/>
    <property type="molecule type" value="Genomic_DNA"/>
</dbReference>
<dbReference type="RefSeq" id="XP_033389802.1">
    <property type="nucleotide sequence ID" value="XM_033529792.1"/>
</dbReference>
<evidence type="ECO:0000313" key="10">
    <source>
        <dbReference type="Proteomes" id="UP000799778"/>
    </source>
</evidence>
<keyword evidence="10" id="KW-1185">Reference proteome</keyword>
<dbReference type="OrthoDB" id="445326at2759"/>
<name>A0A6A5Y884_9PLEO</name>
<feature type="compositionally biased region" description="Basic and acidic residues" evidence="8">
    <location>
        <begin position="702"/>
        <end position="712"/>
    </location>
</feature>
<evidence type="ECO:0000256" key="6">
    <source>
        <dbReference type="ARBA" id="ARBA00029455"/>
    </source>
</evidence>
<evidence type="ECO:0000256" key="1">
    <source>
        <dbReference type="ARBA" id="ARBA00004604"/>
    </source>
</evidence>
<evidence type="ECO:0000313" key="9">
    <source>
        <dbReference type="EMBL" id="KAF2021463.1"/>
    </source>
</evidence>
<organism evidence="9 10">
    <name type="scientific">Aaosphaeria arxii CBS 175.79</name>
    <dbReference type="NCBI Taxonomy" id="1450172"/>
    <lineage>
        <taxon>Eukaryota</taxon>
        <taxon>Fungi</taxon>
        <taxon>Dikarya</taxon>
        <taxon>Ascomycota</taxon>
        <taxon>Pezizomycotina</taxon>
        <taxon>Dothideomycetes</taxon>
        <taxon>Pleosporomycetidae</taxon>
        <taxon>Pleosporales</taxon>
        <taxon>Pleosporales incertae sedis</taxon>
        <taxon>Aaosphaeria</taxon>
    </lineage>
</organism>
<keyword evidence="5 7" id="KW-0687">Ribonucleoprotein</keyword>
<dbReference type="AlphaFoldDB" id="A0A6A5Y884"/>
<feature type="compositionally biased region" description="Basic and acidic residues" evidence="8">
    <location>
        <begin position="620"/>
        <end position="630"/>
    </location>
</feature>
<dbReference type="PIRSF" id="PIRSF017300">
    <property type="entry name" value="snoRNP_Mpp10"/>
    <property type="match status" value="1"/>
</dbReference>
<accession>A0A6A5Y884</accession>
<keyword evidence="2 7" id="KW-0690">Ribosome biogenesis</keyword>
<proteinExistence type="inferred from homology"/>
<evidence type="ECO:0000256" key="5">
    <source>
        <dbReference type="ARBA" id="ARBA00023274"/>
    </source>
</evidence>
<reference evidence="9" key="1">
    <citation type="journal article" date="2020" name="Stud. Mycol.">
        <title>101 Dothideomycetes genomes: a test case for predicting lifestyles and emergence of pathogens.</title>
        <authorList>
            <person name="Haridas S."/>
            <person name="Albert R."/>
            <person name="Binder M."/>
            <person name="Bloem J."/>
            <person name="Labutti K."/>
            <person name="Salamov A."/>
            <person name="Andreopoulos B."/>
            <person name="Baker S."/>
            <person name="Barry K."/>
            <person name="Bills G."/>
            <person name="Bluhm B."/>
            <person name="Cannon C."/>
            <person name="Castanera R."/>
            <person name="Culley D."/>
            <person name="Daum C."/>
            <person name="Ezra D."/>
            <person name="Gonzalez J."/>
            <person name="Henrissat B."/>
            <person name="Kuo A."/>
            <person name="Liang C."/>
            <person name="Lipzen A."/>
            <person name="Lutzoni F."/>
            <person name="Magnuson J."/>
            <person name="Mondo S."/>
            <person name="Nolan M."/>
            <person name="Ohm R."/>
            <person name="Pangilinan J."/>
            <person name="Park H.-J."/>
            <person name="Ramirez L."/>
            <person name="Alfaro M."/>
            <person name="Sun H."/>
            <person name="Tritt A."/>
            <person name="Yoshinaga Y."/>
            <person name="Zwiers L.-H."/>
            <person name="Turgeon B."/>
            <person name="Goodwin S."/>
            <person name="Spatafora J."/>
            <person name="Crous P."/>
            <person name="Grigoriev I."/>
        </authorList>
    </citation>
    <scope>NUCLEOTIDE SEQUENCE</scope>
    <source>
        <strain evidence="9">CBS 175.79</strain>
    </source>
</reference>
<feature type="compositionally biased region" description="Acidic residues" evidence="8">
    <location>
        <begin position="260"/>
        <end position="269"/>
    </location>
</feature>
<comment type="function">
    <text evidence="7">Involved in nucleolar processing of pre-18S ribosomal RNA.</text>
</comment>
<sequence length="720" mass="79976">MAPVSLSSDASISSHTLSAGSNAMDTSNMNSTAQLASLLKNPTQFLLPTLQLQGSCVTTTKGLLDPIAAGISELQKQRQQALRKRKRGDYDAVDPLKIKKIHTEGFGTSAIFEQARKVLDAALDEIELALPVEESSDGEDAELDEELSDSLGHLEYDEDDEILDDGESVDFDDDDDDDEEGESGDDDDMDEVLEVEDDYDEIDGSDIEEDEDKDEDQSDDEQAATYQPDPNGLNDGFFSIDDFNRVSEFLEQQDQRGEPVDEDDEEVNYDADPFAAGIGKPLGDDDSDESEEGGPTFGNVDLNAPEGDSEDDEELDEGDMDGMGDTTNANDIMYADFFAPPAQKANRKKKGRPHPHNFPTAKKDEEKESIDDEDVERAMSRVQRDLFEDEDSAGSQSEGDLSDLDPSDPKSRKSNHERRQAKLREEIRRLEAANVAKREWQLQGEVSSRDRPENALLEEDLEFETIGKPVPVITAEVSESIEALIKRRILANEFDELKRRRPDDLAVANVRRGKLELDDAKPSKGLADLYEEDILRQTDPNFVDARDEKLKKEHAEIEALWKSVSGKLDSLSSWHYKPKPAAPNLEIRVDAPAIEMEDARPTAGGEVSGASMLAPQEVYKPGDEKNKLEIVTKGGMPVAREELSREQKTRRRRREKERIKKANDNSKPSTKNKKAEQNKELLGTLKKGGVQIIGKKGQLTDVEGKDVKEKAKTSAGGYKL</sequence>
<feature type="compositionally biased region" description="Basic and acidic residues" evidence="8">
    <location>
        <begin position="376"/>
        <end position="386"/>
    </location>
</feature>
<dbReference type="PANTHER" id="PTHR17039">
    <property type="entry name" value="U3 SMALL NUCLEOLAR RIBONUCLEOPROTEIN PROTEIN MPP10"/>
    <property type="match status" value="1"/>
</dbReference>
<comment type="subcellular location">
    <subcellularLocation>
        <location evidence="1 7">Nucleus</location>
        <location evidence="1 7">Nucleolus</location>
    </subcellularLocation>
</comment>
<feature type="region of interest" description="Disordered" evidence="8">
    <location>
        <begin position="153"/>
        <end position="425"/>
    </location>
</feature>
<dbReference type="GO" id="GO:0006364">
    <property type="term" value="P:rRNA processing"/>
    <property type="evidence" value="ECO:0007669"/>
    <property type="project" value="UniProtKB-KW"/>
</dbReference>
<evidence type="ECO:0000256" key="2">
    <source>
        <dbReference type="ARBA" id="ARBA00022517"/>
    </source>
</evidence>
<gene>
    <name evidence="9" type="ORF">BU24DRAFT_430133</name>
</gene>
<keyword evidence="3 7" id="KW-0698">rRNA processing</keyword>
<feature type="compositionally biased region" description="Low complexity" evidence="8">
    <location>
        <begin position="687"/>
        <end position="697"/>
    </location>
</feature>
<dbReference type="GO" id="GO:0005732">
    <property type="term" value="C:sno(s)RNA-containing ribonucleoprotein complex"/>
    <property type="evidence" value="ECO:0007669"/>
    <property type="project" value="UniProtKB-UniRule"/>
</dbReference>
<comment type="similarity">
    <text evidence="6 7">Belongs to the MPP10 family.</text>
</comment>
<keyword evidence="4 7" id="KW-0539">Nucleus</keyword>
<dbReference type="PANTHER" id="PTHR17039:SF0">
    <property type="entry name" value="U3 SMALL NUCLEOLAR RIBONUCLEOPROTEIN PROTEIN MPP10"/>
    <property type="match status" value="1"/>
</dbReference>
<dbReference type="GeneID" id="54287189"/>
<feature type="compositionally biased region" description="Basic residues" evidence="8">
    <location>
        <begin position="345"/>
        <end position="355"/>
    </location>
</feature>
<protein>
    <recommendedName>
        <fullName evidence="7">U3 small nucleolar ribonucleoprotein protein MPP10</fullName>
    </recommendedName>
</protein>
<evidence type="ECO:0000256" key="8">
    <source>
        <dbReference type="SAM" id="MobiDB-lite"/>
    </source>
</evidence>
<evidence type="ECO:0000256" key="7">
    <source>
        <dbReference type="PIRNR" id="PIRNR017300"/>
    </source>
</evidence>
<dbReference type="Proteomes" id="UP000799778">
    <property type="component" value="Unassembled WGS sequence"/>
</dbReference>
<feature type="compositionally biased region" description="Acidic residues" evidence="8">
    <location>
        <begin position="307"/>
        <end position="322"/>
    </location>
</feature>
<evidence type="ECO:0000256" key="4">
    <source>
        <dbReference type="ARBA" id="ARBA00023242"/>
    </source>
</evidence>
<feature type="region of interest" description="Disordered" evidence="8">
    <location>
        <begin position="601"/>
        <end position="720"/>
    </location>
</feature>
<evidence type="ECO:0000256" key="3">
    <source>
        <dbReference type="ARBA" id="ARBA00022552"/>
    </source>
</evidence>
<dbReference type="GO" id="GO:0032040">
    <property type="term" value="C:small-subunit processome"/>
    <property type="evidence" value="ECO:0007669"/>
    <property type="project" value="TreeGrafter"/>
</dbReference>